<keyword evidence="6 10" id="KW-0051">Antiviral defense</keyword>
<dbReference type="InterPro" id="IPR042206">
    <property type="entry name" value="CRISPR-assoc_Cas1_C"/>
</dbReference>
<dbReference type="GO" id="GO:0051607">
    <property type="term" value="P:defense response to virus"/>
    <property type="evidence" value="ECO:0007669"/>
    <property type="project" value="UniProtKB-UniRule"/>
</dbReference>
<dbReference type="OrthoDB" id="9803119at2"/>
<dbReference type="GO" id="GO:0004520">
    <property type="term" value="F:DNA endonuclease activity"/>
    <property type="evidence" value="ECO:0007669"/>
    <property type="project" value="InterPro"/>
</dbReference>
<evidence type="ECO:0000256" key="2">
    <source>
        <dbReference type="ARBA" id="ARBA00022723"/>
    </source>
</evidence>
<keyword evidence="12" id="KW-1185">Reference proteome</keyword>
<dbReference type="GO" id="GO:0043571">
    <property type="term" value="P:maintenance of CRISPR repeat elements"/>
    <property type="evidence" value="ECO:0007669"/>
    <property type="project" value="UniProtKB-UniRule"/>
</dbReference>
<dbReference type="NCBIfam" id="TIGR00287">
    <property type="entry name" value="cas1"/>
    <property type="match status" value="1"/>
</dbReference>
<keyword evidence="1 10" id="KW-0540">Nuclease</keyword>
<dbReference type="Pfam" id="PF01867">
    <property type="entry name" value="Cas_Cas1"/>
    <property type="match status" value="1"/>
</dbReference>
<evidence type="ECO:0000256" key="5">
    <source>
        <dbReference type="ARBA" id="ARBA00022842"/>
    </source>
</evidence>
<evidence type="ECO:0000256" key="4">
    <source>
        <dbReference type="ARBA" id="ARBA00022801"/>
    </source>
</evidence>
<keyword evidence="2 10" id="KW-0479">Metal-binding</keyword>
<feature type="binding site" evidence="10">
    <location>
        <position position="249"/>
    </location>
    <ligand>
        <name>Mn(2+)</name>
        <dbReference type="ChEBI" id="CHEBI:29035"/>
    </ligand>
</feature>
<sequence length="343" mass="37960">MRKLLNTLHVLTQGSYLHRDGETVAIKVGTDLKLRVPVHTLEGLVCWGQVSCSPPVLGLCCEHGVGISFLTEYGRFLARVTGPVSGNVLLRRQQYRMADGVDGALAVVRAIVAAKIANSRVVLLRAARETDDESRQLSLREAATRLTWAGLEGSRALSVDLARGHEGLAGQIYFSVFDHVIGGDREAFHFGGRSRRPPLDRVNALLSFVYALLRHDIESALETVGLDPAVGFLHTDRPGRPSLALDLMEELRAAVADRLVLTLINRRQIQASGFQEQDGGGIVMDETTRKQVIAAWQTRKQEEIEHPFLKERIPIGLIPYVQALLLARYIRGGLDAYPAFFWR</sequence>
<organism evidence="11 12">
    <name type="scientific">Paracidobacterium acidisoli</name>
    <dbReference type="NCBI Taxonomy" id="2303751"/>
    <lineage>
        <taxon>Bacteria</taxon>
        <taxon>Pseudomonadati</taxon>
        <taxon>Acidobacteriota</taxon>
        <taxon>Terriglobia</taxon>
        <taxon>Terriglobales</taxon>
        <taxon>Acidobacteriaceae</taxon>
        <taxon>Paracidobacterium</taxon>
    </lineage>
</organism>
<keyword evidence="4 10" id="KW-0378">Hydrolase</keyword>
<keyword evidence="7 10" id="KW-0238">DNA-binding</keyword>
<dbReference type="NCBIfam" id="TIGR03640">
    <property type="entry name" value="cas1_DVULG"/>
    <property type="match status" value="1"/>
</dbReference>
<dbReference type="PANTHER" id="PTHR34353">
    <property type="entry name" value="CRISPR-ASSOCIATED ENDONUCLEASE CAS1 1"/>
    <property type="match status" value="1"/>
</dbReference>
<comment type="subunit">
    <text evidence="9 10">Homodimer, forms a heterotetramer with a Cas2 homodimer.</text>
</comment>
<dbReference type="GO" id="GO:0046872">
    <property type="term" value="F:metal ion binding"/>
    <property type="evidence" value="ECO:0007669"/>
    <property type="project" value="UniProtKB-UniRule"/>
</dbReference>
<dbReference type="Gene3D" id="1.20.120.920">
    <property type="entry name" value="CRISPR-associated endonuclease Cas1, C-terminal domain"/>
    <property type="match status" value="1"/>
</dbReference>
<dbReference type="GO" id="GO:0003677">
    <property type="term" value="F:DNA binding"/>
    <property type="evidence" value="ECO:0007669"/>
    <property type="project" value="UniProtKB-KW"/>
</dbReference>
<dbReference type="EMBL" id="QVQT01000007">
    <property type="protein sequence ID" value="RFU15085.1"/>
    <property type="molecule type" value="Genomic_DNA"/>
</dbReference>
<evidence type="ECO:0000256" key="9">
    <source>
        <dbReference type="ARBA" id="ARBA00038592"/>
    </source>
</evidence>
<dbReference type="Proteomes" id="UP000264702">
    <property type="component" value="Unassembled WGS sequence"/>
</dbReference>
<dbReference type="InterPro" id="IPR050646">
    <property type="entry name" value="Cas1"/>
</dbReference>
<proteinExistence type="inferred from homology"/>
<accession>A0A372IJP7</accession>
<dbReference type="InterPro" id="IPR002729">
    <property type="entry name" value="CRISPR-assoc_Cas1"/>
</dbReference>
<dbReference type="HAMAP" id="MF_01470">
    <property type="entry name" value="Cas1"/>
    <property type="match status" value="1"/>
</dbReference>
<dbReference type="RefSeq" id="WP_117302859.1">
    <property type="nucleotide sequence ID" value="NZ_QVQT02000007.1"/>
</dbReference>
<comment type="similarity">
    <text evidence="10">Belongs to the CRISPR-associated endonuclease Cas1 family.</text>
</comment>
<comment type="caution">
    <text evidence="11">The sequence shown here is derived from an EMBL/GenBank/DDBJ whole genome shotgun (WGS) entry which is preliminary data.</text>
</comment>
<dbReference type="EC" id="3.1.-.-" evidence="10"/>
<feature type="binding site" evidence="10">
    <location>
        <position position="166"/>
    </location>
    <ligand>
        <name>Mn(2+)</name>
        <dbReference type="ChEBI" id="CHEBI:29035"/>
    </ligand>
</feature>
<reference evidence="11 12" key="1">
    <citation type="submission" date="2018-08" db="EMBL/GenBank/DDBJ databases">
        <title>Acidipila sp. 4G-K13, an acidobacterium isolated from forest soil.</title>
        <authorList>
            <person name="Gao Z.-H."/>
            <person name="Qiu L.-H."/>
        </authorList>
    </citation>
    <scope>NUCLEOTIDE SEQUENCE [LARGE SCALE GENOMIC DNA]</scope>
    <source>
        <strain evidence="11 12">4G-K13</strain>
    </source>
</reference>
<keyword evidence="5 10" id="KW-0460">Magnesium</keyword>
<dbReference type="InterPro" id="IPR019856">
    <property type="entry name" value="CRISPR-assoc_Cas1_DVULG"/>
</dbReference>
<dbReference type="Gene3D" id="3.100.10.20">
    <property type="entry name" value="CRISPR-associated endonuclease Cas1, N-terminal domain"/>
    <property type="match status" value="1"/>
</dbReference>
<dbReference type="PANTHER" id="PTHR34353:SF2">
    <property type="entry name" value="CRISPR-ASSOCIATED ENDONUCLEASE CAS1 1"/>
    <property type="match status" value="1"/>
</dbReference>
<gene>
    <name evidence="11" type="primary">cas1c</name>
    <name evidence="10" type="synonym">cas1</name>
    <name evidence="11" type="ORF">D0Y96_18255</name>
</gene>
<feature type="binding site" evidence="10">
    <location>
        <position position="234"/>
    </location>
    <ligand>
        <name>Mn(2+)</name>
        <dbReference type="ChEBI" id="CHEBI:29035"/>
    </ligand>
</feature>
<comment type="function">
    <text evidence="10">CRISPR (clustered regularly interspaced short palindromic repeat), is an adaptive immune system that provides protection against mobile genetic elements (viruses, transposable elements and conjugative plasmids). CRISPR clusters contain spacers, sequences complementary to antecedent mobile elements, and target invading nucleic acids. CRISPR clusters are transcribed and processed into CRISPR RNA (crRNA). Acts as a dsDNA endonuclease. Involved in the integration of spacer DNA into the CRISPR cassette.</text>
</comment>
<comment type="cofactor">
    <cofactor evidence="10">
        <name>Mg(2+)</name>
        <dbReference type="ChEBI" id="CHEBI:18420"/>
    </cofactor>
    <cofactor evidence="10">
        <name>Mn(2+)</name>
        <dbReference type="ChEBI" id="CHEBI:29035"/>
    </cofactor>
</comment>
<evidence type="ECO:0000256" key="6">
    <source>
        <dbReference type="ARBA" id="ARBA00023118"/>
    </source>
</evidence>
<name>A0A372IJP7_9BACT</name>
<evidence type="ECO:0000256" key="1">
    <source>
        <dbReference type="ARBA" id="ARBA00022722"/>
    </source>
</evidence>
<keyword evidence="3 10" id="KW-0255">Endonuclease</keyword>
<evidence type="ECO:0000256" key="8">
    <source>
        <dbReference type="ARBA" id="ARBA00023211"/>
    </source>
</evidence>
<evidence type="ECO:0000313" key="12">
    <source>
        <dbReference type="Proteomes" id="UP000264702"/>
    </source>
</evidence>
<evidence type="ECO:0000256" key="7">
    <source>
        <dbReference type="ARBA" id="ARBA00023125"/>
    </source>
</evidence>
<dbReference type="InterPro" id="IPR042211">
    <property type="entry name" value="CRISPR-assoc_Cas1_N"/>
</dbReference>
<keyword evidence="8 10" id="KW-0464">Manganese</keyword>
<protein>
    <recommendedName>
        <fullName evidence="10">CRISPR-associated endonuclease Cas1</fullName>
        <ecNumber evidence="10">3.1.-.-</ecNumber>
    </recommendedName>
</protein>
<dbReference type="GO" id="GO:0016787">
    <property type="term" value="F:hydrolase activity"/>
    <property type="evidence" value="ECO:0007669"/>
    <property type="project" value="UniProtKB-KW"/>
</dbReference>
<evidence type="ECO:0000256" key="10">
    <source>
        <dbReference type="HAMAP-Rule" id="MF_01470"/>
    </source>
</evidence>
<dbReference type="AlphaFoldDB" id="A0A372IJP7"/>
<evidence type="ECO:0000256" key="3">
    <source>
        <dbReference type="ARBA" id="ARBA00022759"/>
    </source>
</evidence>
<dbReference type="CDD" id="cd09721">
    <property type="entry name" value="Cas1_I-C"/>
    <property type="match status" value="1"/>
</dbReference>
<evidence type="ECO:0000313" key="11">
    <source>
        <dbReference type="EMBL" id="RFU15085.1"/>
    </source>
</evidence>